<dbReference type="PRINTS" id="PR00080">
    <property type="entry name" value="SDRFAMILY"/>
</dbReference>
<dbReference type="InterPro" id="IPR002347">
    <property type="entry name" value="SDR_fam"/>
</dbReference>
<reference evidence="2" key="1">
    <citation type="submission" date="2013-08" db="EMBL/GenBank/DDBJ databases">
        <authorList>
            <person name="Mendez C."/>
            <person name="Richter M."/>
            <person name="Ferrer M."/>
            <person name="Sanchez J."/>
        </authorList>
    </citation>
    <scope>NUCLEOTIDE SEQUENCE</scope>
</reference>
<dbReference type="EMBL" id="AUZX01011861">
    <property type="protein sequence ID" value="EQD41318.1"/>
    <property type="molecule type" value="Genomic_DNA"/>
</dbReference>
<accession>T0Z8H6</accession>
<protein>
    <submittedName>
        <fullName evidence="2">Oxidoreductase YkuF</fullName>
    </submittedName>
</protein>
<dbReference type="InterPro" id="IPR036291">
    <property type="entry name" value="NAD(P)-bd_dom_sf"/>
</dbReference>
<gene>
    <name evidence="2" type="ORF">B1A_16132</name>
</gene>
<feature type="non-terminal residue" evidence="2">
    <location>
        <position position="192"/>
    </location>
</feature>
<evidence type="ECO:0000256" key="1">
    <source>
        <dbReference type="ARBA" id="ARBA00023002"/>
    </source>
</evidence>
<sequence>MISGKPFSEKIVVITGGATGLGFAMSKIIGNYGAHIVILSRNEERLKLAKEKLLYENIECDYFVCDVRDSNKVEETIDRVWKEIGPINALINNAAGNFISRTEDLSSKAFETVIGIVLMGTINLTLSVGKRWISNNVNGNILNIATTYSWTGSGYVTPSAAAKGGVLSFTRSMASEWGPKGIRVNAIAPGPF</sequence>
<name>T0Z8H6_9ZZZZ</name>
<dbReference type="PANTHER" id="PTHR43658:SF8">
    <property type="entry name" value="17-BETA-HYDROXYSTEROID DEHYDROGENASE 14-RELATED"/>
    <property type="match status" value="1"/>
</dbReference>
<dbReference type="GO" id="GO:0008670">
    <property type="term" value="F:2,4-dienoyl-CoA reductase (NADPH) activity"/>
    <property type="evidence" value="ECO:0007669"/>
    <property type="project" value="TreeGrafter"/>
</dbReference>
<reference evidence="2" key="2">
    <citation type="journal article" date="2014" name="ISME J.">
        <title>Microbial stratification in low pH oxic and suboxic macroscopic growths along an acid mine drainage.</title>
        <authorList>
            <person name="Mendez-Garcia C."/>
            <person name="Mesa V."/>
            <person name="Sprenger R.R."/>
            <person name="Richter M."/>
            <person name="Diez M.S."/>
            <person name="Solano J."/>
            <person name="Bargiela R."/>
            <person name="Golyshina O.V."/>
            <person name="Manteca A."/>
            <person name="Ramos J.L."/>
            <person name="Gallego J.R."/>
            <person name="Llorente I."/>
            <person name="Martins Dos Santos V.A."/>
            <person name="Jensen O.N."/>
            <person name="Pelaez A.I."/>
            <person name="Sanchez J."/>
            <person name="Ferrer M."/>
        </authorList>
    </citation>
    <scope>NUCLEOTIDE SEQUENCE</scope>
</reference>
<proteinExistence type="predicted"/>
<dbReference type="Gene3D" id="3.40.50.720">
    <property type="entry name" value="NAD(P)-binding Rossmann-like Domain"/>
    <property type="match status" value="1"/>
</dbReference>
<dbReference type="AlphaFoldDB" id="T0Z8H6"/>
<dbReference type="PRINTS" id="PR00081">
    <property type="entry name" value="GDHRDH"/>
</dbReference>
<dbReference type="GO" id="GO:0006635">
    <property type="term" value="P:fatty acid beta-oxidation"/>
    <property type="evidence" value="ECO:0007669"/>
    <property type="project" value="TreeGrafter"/>
</dbReference>
<dbReference type="SUPFAM" id="SSF51735">
    <property type="entry name" value="NAD(P)-binding Rossmann-fold domains"/>
    <property type="match status" value="1"/>
</dbReference>
<organism evidence="2">
    <name type="scientific">mine drainage metagenome</name>
    <dbReference type="NCBI Taxonomy" id="410659"/>
    <lineage>
        <taxon>unclassified sequences</taxon>
        <taxon>metagenomes</taxon>
        <taxon>ecological metagenomes</taxon>
    </lineage>
</organism>
<dbReference type="GO" id="GO:0005739">
    <property type="term" value="C:mitochondrion"/>
    <property type="evidence" value="ECO:0007669"/>
    <property type="project" value="TreeGrafter"/>
</dbReference>
<dbReference type="Pfam" id="PF00106">
    <property type="entry name" value="adh_short"/>
    <property type="match status" value="1"/>
</dbReference>
<evidence type="ECO:0000313" key="2">
    <source>
        <dbReference type="EMBL" id="EQD41318.1"/>
    </source>
</evidence>
<dbReference type="PANTHER" id="PTHR43658">
    <property type="entry name" value="SHORT-CHAIN DEHYDROGENASE/REDUCTASE"/>
    <property type="match status" value="1"/>
</dbReference>
<comment type="caution">
    <text evidence="2">The sequence shown here is derived from an EMBL/GenBank/DDBJ whole genome shotgun (WGS) entry which is preliminary data.</text>
</comment>
<keyword evidence="1" id="KW-0560">Oxidoreductase</keyword>